<dbReference type="Gramene" id="OBART07G07460.1">
    <property type="protein sequence ID" value="OBART07G07460.1"/>
    <property type="gene ID" value="OBART07G07460"/>
</dbReference>
<evidence type="ECO:0000313" key="1">
    <source>
        <dbReference type="EnsemblPlants" id="OBART07G07460.1"/>
    </source>
</evidence>
<name>A0A0D3GNQ6_9ORYZ</name>
<reference evidence="1" key="1">
    <citation type="journal article" date="2009" name="Rice">
        <title>De Novo Next Generation Sequencing of Plant Genomes.</title>
        <authorList>
            <person name="Rounsley S."/>
            <person name="Marri P.R."/>
            <person name="Yu Y."/>
            <person name="He R."/>
            <person name="Sisneros N."/>
            <person name="Goicoechea J.L."/>
            <person name="Lee S.J."/>
            <person name="Angelova A."/>
            <person name="Kudrna D."/>
            <person name="Luo M."/>
            <person name="Affourtit J."/>
            <person name="Desany B."/>
            <person name="Knight J."/>
            <person name="Niazi F."/>
            <person name="Egholm M."/>
            <person name="Wing R.A."/>
        </authorList>
    </citation>
    <scope>NUCLEOTIDE SEQUENCE [LARGE SCALE GENOMIC DNA]</scope>
    <source>
        <strain evidence="1">cv. IRGC 105608</strain>
    </source>
</reference>
<evidence type="ECO:0000313" key="2">
    <source>
        <dbReference type="Proteomes" id="UP000026960"/>
    </source>
</evidence>
<dbReference type="PaxDb" id="65489-OBART07G07460.1"/>
<protein>
    <submittedName>
        <fullName evidence="1">Uncharacterized protein</fullName>
    </submittedName>
</protein>
<accession>A0A0D3GNQ6</accession>
<dbReference type="AlphaFoldDB" id="A0A0D3GNQ6"/>
<dbReference type="HOGENOM" id="CLU_2642426_0_0_1"/>
<proteinExistence type="predicted"/>
<sequence length="77" mass="8536">MASHDVPICHVANHHQQLLVEEGVTCSHHQLTFEGMKQGQESLIGEDFREGKATSLGSKLRRGLVNLISLPFLTIPF</sequence>
<reference evidence="1" key="2">
    <citation type="submission" date="2015-03" db="UniProtKB">
        <authorList>
            <consortium name="EnsemblPlants"/>
        </authorList>
    </citation>
    <scope>IDENTIFICATION</scope>
</reference>
<dbReference type="Proteomes" id="UP000026960">
    <property type="component" value="Chromosome 7"/>
</dbReference>
<dbReference type="EnsemblPlants" id="OBART07G07460.1">
    <property type="protein sequence ID" value="OBART07G07460.1"/>
    <property type="gene ID" value="OBART07G07460"/>
</dbReference>
<keyword evidence="2" id="KW-1185">Reference proteome</keyword>
<organism evidence="1">
    <name type="scientific">Oryza barthii</name>
    <dbReference type="NCBI Taxonomy" id="65489"/>
    <lineage>
        <taxon>Eukaryota</taxon>
        <taxon>Viridiplantae</taxon>
        <taxon>Streptophyta</taxon>
        <taxon>Embryophyta</taxon>
        <taxon>Tracheophyta</taxon>
        <taxon>Spermatophyta</taxon>
        <taxon>Magnoliopsida</taxon>
        <taxon>Liliopsida</taxon>
        <taxon>Poales</taxon>
        <taxon>Poaceae</taxon>
        <taxon>BOP clade</taxon>
        <taxon>Oryzoideae</taxon>
        <taxon>Oryzeae</taxon>
        <taxon>Oryzinae</taxon>
        <taxon>Oryza</taxon>
    </lineage>
</organism>